<name>A0ABY7FQS4_MYAAR</name>
<evidence type="ECO:0000313" key="2">
    <source>
        <dbReference type="Proteomes" id="UP001164746"/>
    </source>
</evidence>
<keyword evidence="2" id="KW-1185">Reference proteome</keyword>
<proteinExistence type="predicted"/>
<sequence>MLENDIWTNIKNKLNVKTSVDGDFSSQNDNICEECVICFEEKEFVTIVPCLHRETIGNINKEVSHSVLIELAFALTTAIRPI</sequence>
<evidence type="ECO:0000313" key="1">
    <source>
        <dbReference type="EMBL" id="WAR23078.1"/>
    </source>
</evidence>
<reference evidence="1" key="1">
    <citation type="submission" date="2022-11" db="EMBL/GenBank/DDBJ databases">
        <title>Centuries of genome instability and evolution in soft-shell clam transmissible cancer (bioRxiv).</title>
        <authorList>
            <person name="Hart S.F.M."/>
            <person name="Yonemitsu M.A."/>
            <person name="Giersch R.M."/>
            <person name="Beal B.F."/>
            <person name="Arriagada G."/>
            <person name="Davis B.W."/>
            <person name="Ostrander E.A."/>
            <person name="Goff S.P."/>
            <person name="Metzger M.J."/>
        </authorList>
    </citation>
    <scope>NUCLEOTIDE SEQUENCE</scope>
    <source>
        <strain evidence="1">MELC-2E11</strain>
        <tissue evidence="1">Siphon/mantle</tissue>
    </source>
</reference>
<dbReference type="EMBL" id="CP111024">
    <property type="protein sequence ID" value="WAR23078.1"/>
    <property type="molecule type" value="Genomic_DNA"/>
</dbReference>
<protein>
    <recommendedName>
        <fullName evidence="3">RING-type domain-containing protein</fullName>
    </recommendedName>
</protein>
<evidence type="ECO:0008006" key="3">
    <source>
        <dbReference type="Google" id="ProtNLM"/>
    </source>
</evidence>
<dbReference type="Proteomes" id="UP001164746">
    <property type="component" value="Chromosome 13"/>
</dbReference>
<gene>
    <name evidence="1" type="ORF">MAR_036747</name>
</gene>
<accession>A0ABY7FQS4</accession>
<organism evidence="1 2">
    <name type="scientific">Mya arenaria</name>
    <name type="common">Soft-shell clam</name>
    <dbReference type="NCBI Taxonomy" id="6604"/>
    <lineage>
        <taxon>Eukaryota</taxon>
        <taxon>Metazoa</taxon>
        <taxon>Spiralia</taxon>
        <taxon>Lophotrochozoa</taxon>
        <taxon>Mollusca</taxon>
        <taxon>Bivalvia</taxon>
        <taxon>Autobranchia</taxon>
        <taxon>Heteroconchia</taxon>
        <taxon>Euheterodonta</taxon>
        <taxon>Imparidentia</taxon>
        <taxon>Neoheterodontei</taxon>
        <taxon>Myida</taxon>
        <taxon>Myoidea</taxon>
        <taxon>Myidae</taxon>
        <taxon>Mya</taxon>
    </lineage>
</organism>